<feature type="compositionally biased region" description="Basic and acidic residues" evidence="1">
    <location>
        <begin position="1"/>
        <end position="11"/>
    </location>
</feature>
<organism evidence="2 3">
    <name type="scientific">Microcoleus anatoxicus PTRS2</name>
    <dbReference type="NCBI Taxonomy" id="2705321"/>
    <lineage>
        <taxon>Bacteria</taxon>
        <taxon>Bacillati</taxon>
        <taxon>Cyanobacteriota</taxon>
        <taxon>Cyanophyceae</taxon>
        <taxon>Oscillatoriophycideae</taxon>
        <taxon>Oscillatoriales</taxon>
        <taxon>Microcoleaceae</taxon>
        <taxon>Microcoleus</taxon>
        <taxon>Microcoleus anatoxicus</taxon>
    </lineage>
</organism>
<accession>A0ABU8YVQ8</accession>
<keyword evidence="3" id="KW-1185">Reference proteome</keyword>
<evidence type="ECO:0000256" key="1">
    <source>
        <dbReference type="SAM" id="MobiDB-lite"/>
    </source>
</evidence>
<comment type="caution">
    <text evidence="2">The sequence shown here is derived from an EMBL/GenBank/DDBJ whole genome shotgun (WGS) entry which is preliminary data.</text>
</comment>
<feature type="region of interest" description="Disordered" evidence="1">
    <location>
        <begin position="1"/>
        <end position="22"/>
    </location>
</feature>
<protein>
    <submittedName>
        <fullName evidence="2">Uncharacterized protein</fullName>
    </submittedName>
</protein>
<dbReference type="EMBL" id="JBBLXS010000652">
    <property type="protein sequence ID" value="MEK0188531.1"/>
    <property type="molecule type" value="Genomic_DNA"/>
</dbReference>
<reference evidence="2 3" key="1">
    <citation type="journal article" date="2020" name="Harmful Algae">
        <title>Molecular and morphological characterization of a novel dihydroanatoxin-a producing Microcoleus species (cyanobacteria) from the Russian River, California, USA.</title>
        <authorList>
            <person name="Conklin K.Y."/>
            <person name="Stancheva R."/>
            <person name="Otten T.G."/>
            <person name="Fadness R."/>
            <person name="Boyer G.L."/>
            <person name="Read B."/>
            <person name="Zhang X."/>
            <person name="Sheath R.G."/>
        </authorList>
    </citation>
    <scope>NUCLEOTIDE SEQUENCE [LARGE SCALE GENOMIC DNA]</scope>
    <source>
        <strain evidence="2 3">PTRS2</strain>
    </source>
</reference>
<dbReference type="RefSeq" id="WP_340525275.1">
    <property type="nucleotide sequence ID" value="NZ_JBBLXS010000652.1"/>
</dbReference>
<sequence>MGEAKRRKEAQARGFGKTSKTPQITTSSNIFYRTLHQISEIEDVEFQQNREKSPYLALLWSALVTFHNHIDNYTLLEIVDFWQKYWEKAAYLLGEIELSEHPHLIWISNIKTMRLMILKNLEKSLKNDNQYFLEHGTTLFSSMAETTIEVALSMYRPTDCIIYYGKNLVVYKGYDSIELQGELMIAVKHVIGCWSLYPFPHTLSVPFSDYKQAKLALKKYPTSLKGELVHYHSSKLAKLLGLTIKGNYAYLIK</sequence>
<gene>
    <name evidence="2" type="ORF">WMG39_27340</name>
</gene>
<dbReference type="Proteomes" id="UP001384579">
    <property type="component" value="Unassembled WGS sequence"/>
</dbReference>
<name>A0ABU8YVQ8_9CYAN</name>
<evidence type="ECO:0000313" key="3">
    <source>
        <dbReference type="Proteomes" id="UP001384579"/>
    </source>
</evidence>
<proteinExistence type="predicted"/>
<evidence type="ECO:0000313" key="2">
    <source>
        <dbReference type="EMBL" id="MEK0188531.1"/>
    </source>
</evidence>